<evidence type="ECO:0000256" key="1">
    <source>
        <dbReference type="SAM" id="MobiDB-lite"/>
    </source>
</evidence>
<evidence type="ECO:0000256" key="2">
    <source>
        <dbReference type="SAM" id="SignalP"/>
    </source>
</evidence>
<dbReference type="Proteomes" id="UP001055439">
    <property type="component" value="Chromosome 5"/>
</dbReference>
<evidence type="ECO:0000313" key="3">
    <source>
        <dbReference type="EMBL" id="URE04664.1"/>
    </source>
</evidence>
<protein>
    <submittedName>
        <fullName evidence="3">Rhodopsin-like GPCR transmembrane domain</fullName>
    </submittedName>
</protein>
<sequence length="105" mass="11911">MTASWLRCPICICMFACTTGHEKLSCCCKWLCVGRCGISCSPWSAQRVSSAGEMMPLPSESFLAQLLGSLGRQRHHLLRRKHGWREHEPLSPPPAWKKKLPLEDY</sequence>
<feature type="region of interest" description="Disordered" evidence="1">
    <location>
        <begin position="84"/>
        <end position="105"/>
    </location>
</feature>
<keyword evidence="3" id="KW-0812">Transmembrane</keyword>
<evidence type="ECO:0000313" key="4">
    <source>
        <dbReference type="Proteomes" id="UP001055439"/>
    </source>
</evidence>
<organism evidence="3 4">
    <name type="scientific">Musa troglodytarum</name>
    <name type="common">fe'i banana</name>
    <dbReference type="NCBI Taxonomy" id="320322"/>
    <lineage>
        <taxon>Eukaryota</taxon>
        <taxon>Viridiplantae</taxon>
        <taxon>Streptophyta</taxon>
        <taxon>Embryophyta</taxon>
        <taxon>Tracheophyta</taxon>
        <taxon>Spermatophyta</taxon>
        <taxon>Magnoliopsida</taxon>
        <taxon>Liliopsida</taxon>
        <taxon>Zingiberales</taxon>
        <taxon>Musaceae</taxon>
        <taxon>Musa</taxon>
    </lineage>
</organism>
<keyword evidence="2" id="KW-0732">Signal</keyword>
<keyword evidence="3" id="KW-0472">Membrane</keyword>
<accession>A0A9E7FYA4</accession>
<reference evidence="3" key="1">
    <citation type="submission" date="2022-05" db="EMBL/GenBank/DDBJ databases">
        <title>The Musa troglodytarum L. genome provides insights into the mechanism of non-climacteric behaviour and enrichment of carotenoids.</title>
        <authorList>
            <person name="Wang J."/>
        </authorList>
    </citation>
    <scope>NUCLEOTIDE SEQUENCE</scope>
    <source>
        <tissue evidence="3">Leaf</tissue>
    </source>
</reference>
<dbReference type="OrthoDB" id="29657at2759"/>
<gene>
    <name evidence="3" type="ORF">MUK42_20862</name>
</gene>
<proteinExistence type="predicted"/>
<dbReference type="EMBL" id="CP097507">
    <property type="protein sequence ID" value="URE04664.1"/>
    <property type="molecule type" value="Genomic_DNA"/>
</dbReference>
<dbReference type="AlphaFoldDB" id="A0A9E7FYA4"/>
<feature type="chain" id="PRO_5038432975" evidence="2">
    <location>
        <begin position="21"/>
        <end position="105"/>
    </location>
</feature>
<feature type="signal peptide" evidence="2">
    <location>
        <begin position="1"/>
        <end position="20"/>
    </location>
</feature>
<name>A0A9E7FYA4_9LILI</name>
<keyword evidence="4" id="KW-1185">Reference proteome</keyword>